<protein>
    <submittedName>
        <fullName evidence="3">Protein phosphatase inhibitor 2 (IPP-2)</fullName>
    </submittedName>
</protein>
<dbReference type="GO" id="GO:0004864">
    <property type="term" value="F:protein phosphatase inhibitor activity"/>
    <property type="evidence" value="ECO:0007669"/>
    <property type="project" value="InterPro"/>
</dbReference>
<feature type="compositionally biased region" description="Basic and acidic residues" evidence="2">
    <location>
        <begin position="32"/>
        <end position="80"/>
    </location>
</feature>
<dbReference type="Gene3D" id="6.10.250.1050">
    <property type="match status" value="2"/>
</dbReference>
<gene>
    <name evidence="3" type="ORF">CINCED_3A001896</name>
</gene>
<sequence>MASSSSSSGSEDPTEKLKKEPSKGILKPSVSYEEKDKKNKMAKSAKWDEMNILKTLHPLDKDYGHMKVDEPKTPFEREIPESNDDMDGGVNAEELRKRIEEGGRRRSSSFQSEEESDDDEDESPENKIAREVFERKRKEHYNEFQTAKILAKQMMDEEDEDDNDNDNKPNVDDRTSNTICELQQSQFINNILYLVFTF</sequence>
<dbReference type="PANTHER" id="PTHR12398">
    <property type="entry name" value="PROTEIN PHOSPHATASE INHIBITOR"/>
    <property type="match status" value="1"/>
</dbReference>
<dbReference type="OrthoDB" id="551302at2759"/>
<organism evidence="3 4">
    <name type="scientific">Cinara cedri</name>
    <dbReference type="NCBI Taxonomy" id="506608"/>
    <lineage>
        <taxon>Eukaryota</taxon>
        <taxon>Metazoa</taxon>
        <taxon>Ecdysozoa</taxon>
        <taxon>Arthropoda</taxon>
        <taxon>Hexapoda</taxon>
        <taxon>Insecta</taxon>
        <taxon>Pterygota</taxon>
        <taxon>Neoptera</taxon>
        <taxon>Paraneoptera</taxon>
        <taxon>Hemiptera</taxon>
        <taxon>Sternorrhyncha</taxon>
        <taxon>Aphidomorpha</taxon>
        <taxon>Aphidoidea</taxon>
        <taxon>Aphididae</taxon>
        <taxon>Lachninae</taxon>
        <taxon>Cinara</taxon>
    </lineage>
</organism>
<comment type="similarity">
    <text evidence="1">Belongs to the protein phosphatase inhibitor 2 family.</text>
</comment>
<evidence type="ECO:0000256" key="1">
    <source>
        <dbReference type="ARBA" id="ARBA00005472"/>
    </source>
</evidence>
<dbReference type="Proteomes" id="UP000325440">
    <property type="component" value="Unassembled WGS sequence"/>
</dbReference>
<accession>A0A5E4N6H3</accession>
<dbReference type="Pfam" id="PF04979">
    <property type="entry name" value="IPP-2"/>
    <property type="match status" value="1"/>
</dbReference>
<feature type="compositionally biased region" description="Low complexity" evidence="2">
    <location>
        <begin position="1"/>
        <end position="10"/>
    </location>
</feature>
<evidence type="ECO:0000313" key="4">
    <source>
        <dbReference type="Proteomes" id="UP000325440"/>
    </source>
</evidence>
<dbReference type="InterPro" id="IPR007062">
    <property type="entry name" value="PPI-2"/>
</dbReference>
<reference evidence="3 4" key="1">
    <citation type="submission" date="2019-08" db="EMBL/GenBank/DDBJ databases">
        <authorList>
            <person name="Alioto T."/>
            <person name="Alioto T."/>
            <person name="Gomez Garrido J."/>
        </authorList>
    </citation>
    <scope>NUCLEOTIDE SEQUENCE [LARGE SCALE GENOMIC DNA]</scope>
</reference>
<name>A0A5E4N6H3_9HEMI</name>
<feature type="compositionally biased region" description="Basic and acidic residues" evidence="2">
    <location>
        <begin position="93"/>
        <end position="104"/>
    </location>
</feature>
<evidence type="ECO:0000256" key="2">
    <source>
        <dbReference type="SAM" id="MobiDB-lite"/>
    </source>
</evidence>
<feature type="region of interest" description="Disordered" evidence="2">
    <location>
        <begin position="1"/>
        <end position="175"/>
    </location>
</feature>
<dbReference type="PANTHER" id="PTHR12398:SF20">
    <property type="entry name" value="PROTEIN PHOSPHATASE 1 REGULATORY INHIBITOR SUBUNIT 2"/>
    <property type="match status" value="1"/>
</dbReference>
<feature type="compositionally biased region" description="Basic and acidic residues" evidence="2">
    <location>
        <begin position="13"/>
        <end position="22"/>
    </location>
</feature>
<dbReference type="AlphaFoldDB" id="A0A5E4N6H3"/>
<feature type="compositionally biased region" description="Acidic residues" evidence="2">
    <location>
        <begin position="112"/>
        <end position="123"/>
    </location>
</feature>
<dbReference type="GO" id="GO:0009966">
    <property type="term" value="P:regulation of signal transduction"/>
    <property type="evidence" value="ECO:0007669"/>
    <property type="project" value="InterPro"/>
</dbReference>
<proteinExistence type="inferred from homology"/>
<evidence type="ECO:0000313" key="3">
    <source>
        <dbReference type="EMBL" id="VVC37976.1"/>
    </source>
</evidence>
<dbReference type="EMBL" id="CABPRJ010001460">
    <property type="protein sequence ID" value="VVC37976.1"/>
    <property type="molecule type" value="Genomic_DNA"/>
</dbReference>
<keyword evidence="4" id="KW-1185">Reference proteome</keyword>
<feature type="compositionally biased region" description="Basic and acidic residues" evidence="2">
    <location>
        <begin position="124"/>
        <end position="142"/>
    </location>
</feature>
<feature type="compositionally biased region" description="Basic and acidic residues" evidence="2">
    <location>
        <begin position="165"/>
        <end position="175"/>
    </location>
</feature>